<keyword evidence="2" id="KW-0963">Cytoplasm</keyword>
<evidence type="ECO:0000256" key="3">
    <source>
        <dbReference type="ARBA" id="ARBA00022857"/>
    </source>
</evidence>
<dbReference type="EMBL" id="PDLO01000008">
    <property type="protein sequence ID" value="PHK97470.1"/>
    <property type="molecule type" value="Genomic_DNA"/>
</dbReference>
<dbReference type="PANTHER" id="PTHR44085:SF2">
    <property type="entry name" value="SEPIAPTERIN REDUCTASE"/>
    <property type="match status" value="1"/>
</dbReference>
<comment type="caution">
    <text evidence="5">The sequence shown here is derived from an EMBL/GenBank/DDBJ whole genome shotgun (WGS) entry which is preliminary data.</text>
</comment>
<evidence type="ECO:0000256" key="4">
    <source>
        <dbReference type="ARBA" id="ARBA00023002"/>
    </source>
</evidence>
<evidence type="ECO:0000256" key="2">
    <source>
        <dbReference type="ARBA" id="ARBA00022490"/>
    </source>
</evidence>
<reference evidence="5 6" key="1">
    <citation type="submission" date="2017-10" db="EMBL/GenBank/DDBJ databases">
        <title>The draft genome sequence of Lewinella marina KCTC 32374.</title>
        <authorList>
            <person name="Wang K."/>
        </authorList>
    </citation>
    <scope>NUCLEOTIDE SEQUENCE [LARGE SCALE GENOMIC DNA]</scope>
    <source>
        <strain evidence="5 6">MKG-38</strain>
    </source>
</reference>
<evidence type="ECO:0008006" key="7">
    <source>
        <dbReference type="Google" id="ProtNLM"/>
    </source>
</evidence>
<proteinExistence type="predicted"/>
<evidence type="ECO:0000313" key="5">
    <source>
        <dbReference type="EMBL" id="PHK97470.1"/>
    </source>
</evidence>
<accession>A0A2G0CC03</accession>
<dbReference type="Proteomes" id="UP000226437">
    <property type="component" value="Unassembled WGS sequence"/>
</dbReference>
<dbReference type="PANTHER" id="PTHR44085">
    <property type="entry name" value="SEPIAPTERIN REDUCTASE"/>
    <property type="match status" value="1"/>
</dbReference>
<dbReference type="PRINTS" id="PR00081">
    <property type="entry name" value="GDHRDH"/>
</dbReference>
<dbReference type="InterPro" id="IPR002347">
    <property type="entry name" value="SDR_fam"/>
</dbReference>
<dbReference type="InterPro" id="IPR036291">
    <property type="entry name" value="NAD(P)-bd_dom_sf"/>
</dbReference>
<dbReference type="GO" id="GO:0006729">
    <property type="term" value="P:tetrahydrobiopterin biosynthetic process"/>
    <property type="evidence" value="ECO:0007669"/>
    <property type="project" value="TreeGrafter"/>
</dbReference>
<gene>
    <name evidence="5" type="ORF">CGL56_15335</name>
</gene>
<comment type="subcellular location">
    <subcellularLocation>
        <location evidence="1">Cytoplasm</location>
    </subcellularLocation>
</comment>
<dbReference type="SUPFAM" id="SSF51735">
    <property type="entry name" value="NAD(P)-binding Rossmann-fold domains"/>
    <property type="match status" value="1"/>
</dbReference>
<dbReference type="AlphaFoldDB" id="A0A2G0CC03"/>
<dbReference type="Gene3D" id="3.40.50.720">
    <property type="entry name" value="NAD(P)-binding Rossmann-like Domain"/>
    <property type="match status" value="1"/>
</dbReference>
<keyword evidence="4" id="KW-0560">Oxidoreductase</keyword>
<dbReference type="InterPro" id="IPR051721">
    <property type="entry name" value="Biopterin_syn/organic_redct"/>
</dbReference>
<sequence>MTWVLITGASKGLGLALTMNLLAIREDLHIVGVSRSAPPDNVLQSNRFSFMQADLSEPKEVLEKFSEWVTTAVSGEGEIVFINNAGTINPIGFSASAAEELIQSVNINFLSPLLIYHSLVNAFAKVFLVNITSGAANNPIAGWEMYAATKSAMKMFCATTEASRPGSTHSIDPGVIDTQMQAQIRSSNDPSFARKDNFVKLSIEGGLQSPPQAAVRVLDELSSLSIL</sequence>
<keyword evidence="6" id="KW-1185">Reference proteome</keyword>
<evidence type="ECO:0000256" key="1">
    <source>
        <dbReference type="ARBA" id="ARBA00004496"/>
    </source>
</evidence>
<protein>
    <recommendedName>
        <fullName evidence="7">Benzil reductase ((S)-benzoin forming)</fullName>
    </recommendedName>
</protein>
<dbReference type="RefSeq" id="WP_099107461.1">
    <property type="nucleotide sequence ID" value="NZ_JAATJF010000003.1"/>
</dbReference>
<name>A0A2G0CC03_9BACT</name>
<evidence type="ECO:0000313" key="6">
    <source>
        <dbReference type="Proteomes" id="UP000226437"/>
    </source>
</evidence>
<organism evidence="5 6">
    <name type="scientific">Neolewinella marina</name>
    <dbReference type="NCBI Taxonomy" id="438751"/>
    <lineage>
        <taxon>Bacteria</taxon>
        <taxon>Pseudomonadati</taxon>
        <taxon>Bacteroidota</taxon>
        <taxon>Saprospiria</taxon>
        <taxon>Saprospirales</taxon>
        <taxon>Lewinellaceae</taxon>
        <taxon>Neolewinella</taxon>
    </lineage>
</organism>
<dbReference type="GO" id="GO:0004757">
    <property type="term" value="F:sepiapterin reductase (NADP+) activity"/>
    <property type="evidence" value="ECO:0007669"/>
    <property type="project" value="TreeGrafter"/>
</dbReference>
<dbReference type="OrthoDB" id="9794387at2"/>
<keyword evidence="3" id="KW-0521">NADP</keyword>
<dbReference type="GO" id="GO:0005737">
    <property type="term" value="C:cytoplasm"/>
    <property type="evidence" value="ECO:0007669"/>
    <property type="project" value="UniProtKB-SubCell"/>
</dbReference>
<dbReference type="Pfam" id="PF00106">
    <property type="entry name" value="adh_short"/>
    <property type="match status" value="1"/>
</dbReference>